<proteinExistence type="inferred from homology"/>
<dbReference type="Pfam" id="PF02884">
    <property type="entry name" value="Lyase_8_C"/>
    <property type="match status" value="1"/>
</dbReference>
<reference evidence="12 13" key="1">
    <citation type="submission" date="2020-08" db="EMBL/GenBank/DDBJ databases">
        <title>Genomic Encyclopedia of Type Strains, Phase IV (KMG-V): Genome sequencing to study the core and pangenomes of soil and plant-associated prokaryotes.</title>
        <authorList>
            <person name="Whitman W."/>
        </authorList>
    </citation>
    <scope>NUCLEOTIDE SEQUENCE [LARGE SCALE GENOMIC DNA]</scope>
    <source>
        <strain evidence="12 13">M2T3</strain>
    </source>
</reference>
<evidence type="ECO:0000259" key="11">
    <source>
        <dbReference type="Pfam" id="PF08124"/>
    </source>
</evidence>
<feature type="active site" evidence="7">
    <location>
        <position position="291"/>
    </location>
</feature>
<dbReference type="InterPro" id="IPR038970">
    <property type="entry name" value="Lyase_8"/>
</dbReference>
<evidence type="ECO:0000256" key="6">
    <source>
        <dbReference type="ARBA" id="ARBA00023239"/>
    </source>
</evidence>
<evidence type="ECO:0000256" key="3">
    <source>
        <dbReference type="ARBA" id="ARBA00011245"/>
    </source>
</evidence>
<keyword evidence="6 12" id="KW-0456">Lyase</keyword>
<dbReference type="RefSeq" id="WP_184629227.1">
    <property type="nucleotide sequence ID" value="NZ_JACHCC010000018.1"/>
</dbReference>
<evidence type="ECO:0000313" key="12">
    <source>
        <dbReference type="EMBL" id="MBB6502987.1"/>
    </source>
</evidence>
<dbReference type="Pfam" id="PF02278">
    <property type="entry name" value="Lyase_8"/>
    <property type="match status" value="1"/>
</dbReference>
<dbReference type="InterPro" id="IPR011013">
    <property type="entry name" value="Gal_mutarotase_sf_dom"/>
</dbReference>
<dbReference type="PANTHER" id="PTHR38481:SF1">
    <property type="entry name" value="HYALURONATE LYASE"/>
    <property type="match status" value="1"/>
</dbReference>
<comment type="similarity">
    <text evidence="2">Belongs to the polysaccharide lyase 8 family.</text>
</comment>
<dbReference type="Gene3D" id="1.50.10.100">
    <property type="entry name" value="Chondroitin AC/alginate lyase"/>
    <property type="match status" value="1"/>
</dbReference>
<sequence>MNWIMFGSMNKAGLKIFAFLVVCLFSFGAKAAADPYQLIMDRINADLHHGLNEVTLQTQVSGQVALLREDGSWADIDYSNPNYDPLGRIKLMATAYSGINNKLYNDSRTYAAIVKSLQYWLDRNPKNKNWWYNDIFYPKAIGEILILMRYAKTPLPVSLEKALIIRMTRKLKTGDYANTSDEALHYLYRACLTERQSTLDSASKYLFEPVSVIDGKEGVQVDNSYFQHGKQQAIATYGAVFAGNSVNAAFYLRGTGYAMPDDQLKILINYIKDTFLHTLRASFFDFNVRGRGISRKDSLKGSAGGILDKVKILSPENAVYWLAAEKRITETEAPAYGITPSNRMYWKSGYTLHIRPGYTFSVQTASSRTLRTERGNNENILGKFLPDGATNIQLRGNEYANLMPVWEWDKIPGVTCRDYPDDEGATIKQDWGIPGTTAFVGGVSDGLYGLSVYDQSYDQVGAKKAWFFFDREIVCLGAGIKSAAEEEVKTTLNQSWLNGKVIVASAGGGIKTVENAEQKNTDPLWVWHDAIGYFFPFGGNLTISSQVQTGSWYRINQFQPKDELKDQVFKLSLSHGNQPVNGHYAYVVVPGLKEADMRKGYELSKIQILENTEDLQAVANRDADILQLVFYKPGVLKTSDLTMQSDKACTILIRGLYTKTPVIYIADPAQENSQIQLQFYLPGLKKVKKMNCVMPGGPLSGSTLKMIINE</sequence>
<evidence type="ECO:0000256" key="8">
    <source>
        <dbReference type="SAM" id="SignalP"/>
    </source>
</evidence>
<dbReference type="InterPro" id="IPR004103">
    <property type="entry name" value="Lyase_8_C"/>
</dbReference>
<dbReference type="EC" id="4.2.2.5" evidence="12"/>
<evidence type="ECO:0000259" key="10">
    <source>
        <dbReference type="Pfam" id="PF02884"/>
    </source>
</evidence>
<dbReference type="GO" id="GO:0005576">
    <property type="term" value="C:extracellular region"/>
    <property type="evidence" value="ECO:0007669"/>
    <property type="project" value="InterPro"/>
</dbReference>
<feature type="active site" evidence="7">
    <location>
        <position position="237"/>
    </location>
</feature>
<accession>A0A7X0J9Z7</accession>
<organism evidence="12 13">
    <name type="scientific">Pedobacter cryoconitis</name>
    <dbReference type="NCBI Taxonomy" id="188932"/>
    <lineage>
        <taxon>Bacteria</taxon>
        <taxon>Pseudomonadati</taxon>
        <taxon>Bacteroidota</taxon>
        <taxon>Sphingobacteriia</taxon>
        <taxon>Sphingobacteriales</taxon>
        <taxon>Sphingobacteriaceae</taxon>
        <taxon>Pedobacter</taxon>
    </lineage>
</organism>
<dbReference type="GO" id="GO:0005975">
    <property type="term" value="P:carbohydrate metabolic process"/>
    <property type="evidence" value="ECO:0007669"/>
    <property type="project" value="InterPro"/>
</dbReference>
<dbReference type="InterPro" id="IPR011071">
    <property type="entry name" value="Lyase_8-like_C"/>
</dbReference>
<evidence type="ECO:0000256" key="2">
    <source>
        <dbReference type="ARBA" id="ARBA00006699"/>
    </source>
</evidence>
<dbReference type="InterPro" id="IPR012970">
    <property type="entry name" value="Lyase_8_alpha_N"/>
</dbReference>
<protein>
    <submittedName>
        <fullName evidence="12">Chondroitin AC lyase</fullName>
        <ecNumber evidence="12">4.2.2.5</ecNumber>
    </submittedName>
</protein>
<dbReference type="InterPro" id="IPR008929">
    <property type="entry name" value="Chondroitin_lyas"/>
</dbReference>
<dbReference type="SUPFAM" id="SSF74650">
    <property type="entry name" value="Galactose mutarotase-like"/>
    <property type="match status" value="1"/>
</dbReference>
<dbReference type="Proteomes" id="UP000521017">
    <property type="component" value="Unassembled WGS sequence"/>
</dbReference>
<comment type="caution">
    <text evidence="12">The sequence shown here is derived from an EMBL/GenBank/DDBJ whole genome shotgun (WGS) entry which is preliminary data.</text>
</comment>
<dbReference type="SUPFAM" id="SSF48230">
    <property type="entry name" value="Chondroitin AC/alginate lyase"/>
    <property type="match status" value="1"/>
</dbReference>
<feature type="active site" evidence="7">
    <location>
        <position position="228"/>
    </location>
</feature>
<dbReference type="InterPro" id="IPR003159">
    <property type="entry name" value="Lyase_8_central_dom"/>
</dbReference>
<feature type="domain" description="Polysaccharide lyase family 8 central" evidence="9">
    <location>
        <begin position="342"/>
        <end position="592"/>
    </location>
</feature>
<feature type="domain" description="Polysaccharide lyase family 8 C-terminal" evidence="10">
    <location>
        <begin position="607"/>
        <end position="676"/>
    </location>
</feature>
<dbReference type="PANTHER" id="PTHR38481">
    <property type="entry name" value="HYALURONATE LYASE"/>
    <property type="match status" value="1"/>
</dbReference>
<dbReference type="AlphaFoldDB" id="A0A7X0J9Z7"/>
<dbReference type="Gene3D" id="2.60.220.10">
    <property type="entry name" value="Polysaccharide lyase family 8-like, C-terminal"/>
    <property type="match status" value="1"/>
</dbReference>
<dbReference type="Pfam" id="PF08124">
    <property type="entry name" value="Lyase_8_N"/>
    <property type="match status" value="1"/>
</dbReference>
<dbReference type="SUPFAM" id="SSF49863">
    <property type="entry name" value="Hyaluronate lyase-like, C-terminal domain"/>
    <property type="match status" value="1"/>
</dbReference>
<feature type="domain" description="Polysaccharide lyase 8 N-terminal alpha-helical" evidence="11">
    <location>
        <begin position="72"/>
        <end position="301"/>
    </location>
</feature>
<evidence type="ECO:0000256" key="7">
    <source>
        <dbReference type="PIRSR" id="PIRSR638970-1"/>
    </source>
</evidence>
<dbReference type="Gene3D" id="2.70.98.10">
    <property type="match status" value="1"/>
</dbReference>
<keyword evidence="4 8" id="KW-0732">Signal</keyword>
<evidence type="ECO:0000256" key="1">
    <source>
        <dbReference type="ARBA" id="ARBA00001913"/>
    </source>
</evidence>
<evidence type="ECO:0000313" key="13">
    <source>
        <dbReference type="Proteomes" id="UP000521017"/>
    </source>
</evidence>
<dbReference type="EMBL" id="JACHCC010000018">
    <property type="protein sequence ID" value="MBB6502987.1"/>
    <property type="molecule type" value="Genomic_DNA"/>
</dbReference>
<evidence type="ECO:0000256" key="5">
    <source>
        <dbReference type="ARBA" id="ARBA00022837"/>
    </source>
</evidence>
<feature type="chain" id="PRO_5030913782" evidence="8">
    <location>
        <begin position="32"/>
        <end position="710"/>
    </location>
</feature>
<gene>
    <name evidence="12" type="ORF">HDF25_005173</name>
</gene>
<evidence type="ECO:0000256" key="4">
    <source>
        <dbReference type="ARBA" id="ARBA00022729"/>
    </source>
</evidence>
<feature type="signal peptide" evidence="8">
    <location>
        <begin position="1"/>
        <end position="31"/>
    </location>
</feature>
<comment type="subunit">
    <text evidence="3">Monomer.</text>
</comment>
<evidence type="ECO:0000259" key="9">
    <source>
        <dbReference type="Pfam" id="PF02278"/>
    </source>
</evidence>
<dbReference type="GO" id="GO:0030341">
    <property type="term" value="F:chondroitin AC lyase activity"/>
    <property type="evidence" value="ECO:0007669"/>
    <property type="project" value="UniProtKB-EC"/>
</dbReference>
<comment type="cofactor">
    <cofactor evidence="1">
        <name>Ca(2+)</name>
        <dbReference type="ChEBI" id="CHEBI:29108"/>
    </cofactor>
</comment>
<name>A0A7X0J9Z7_9SPHI</name>
<dbReference type="GO" id="GO:0030246">
    <property type="term" value="F:carbohydrate binding"/>
    <property type="evidence" value="ECO:0007669"/>
    <property type="project" value="InterPro"/>
</dbReference>
<dbReference type="InterPro" id="IPR014718">
    <property type="entry name" value="GH-type_carb-bd"/>
</dbReference>
<keyword evidence="5" id="KW-0106">Calcium</keyword>